<evidence type="ECO:0000313" key="2">
    <source>
        <dbReference type="Proteomes" id="UP000237440"/>
    </source>
</evidence>
<name>A0A2S3VG80_9PSED</name>
<keyword evidence="2" id="KW-1185">Reference proteome</keyword>
<evidence type="ECO:0000313" key="1">
    <source>
        <dbReference type="EMBL" id="POF38962.1"/>
    </source>
</evidence>
<accession>A0A2S3VG80</accession>
<dbReference type="OrthoDB" id="7022702at2"/>
<comment type="caution">
    <text evidence="1">The sequence shown here is derived from an EMBL/GenBank/DDBJ whole genome shotgun (WGS) entry which is preliminary data.</text>
</comment>
<organism evidence="1 2">
    <name type="scientific">Pseudomonas laurylsulfativorans</name>
    <dbReference type="NCBI Taxonomy" id="1943631"/>
    <lineage>
        <taxon>Bacteria</taxon>
        <taxon>Pseudomonadati</taxon>
        <taxon>Pseudomonadota</taxon>
        <taxon>Gammaproteobacteria</taxon>
        <taxon>Pseudomonadales</taxon>
        <taxon>Pseudomonadaceae</taxon>
        <taxon>Pseudomonas</taxon>
    </lineage>
</organism>
<sequence>MNVDFPALSMKTDAYVVKNPLETTNSYTKKNAEDAVVVLELFDESSLGELKDSLRGYDFTSVSTNELTKIGQSLYHDGLIDIYMYDFLSLGNMAFDEFGHKAETDVKFNAIAMFNQRLEERQAIGRSESASMFHEITRALVRVNHVLGALSFFANTTQNHLAVNIEA</sequence>
<proteinExistence type="predicted"/>
<gene>
    <name evidence="1" type="ORF">B0D71_28120</name>
</gene>
<dbReference type="AlphaFoldDB" id="A0A2S3VG80"/>
<dbReference type="Proteomes" id="UP000237440">
    <property type="component" value="Unassembled WGS sequence"/>
</dbReference>
<dbReference type="EMBL" id="MUJK01000016">
    <property type="protein sequence ID" value="POF38962.1"/>
    <property type="molecule type" value="Genomic_DNA"/>
</dbReference>
<reference evidence="2" key="1">
    <citation type="submission" date="2017-02" db="EMBL/GenBank/DDBJ databases">
        <authorList>
            <person name="Furmanczyk E.M."/>
        </authorList>
    </citation>
    <scope>NUCLEOTIDE SEQUENCE [LARGE SCALE GENOMIC DNA]</scope>
    <source>
        <strain evidence="2">AP3_22</strain>
    </source>
</reference>
<dbReference type="RefSeq" id="WP_103397707.1">
    <property type="nucleotide sequence ID" value="NZ_MUJK01000016.1"/>
</dbReference>
<protein>
    <submittedName>
        <fullName evidence="1">Uncharacterized protein</fullName>
    </submittedName>
</protein>